<organism evidence="6 7">
    <name type="scientific">Methylibium petroleiphilum (strain ATCC BAA-1232 / LMG 22953 / PM1)</name>
    <dbReference type="NCBI Taxonomy" id="420662"/>
    <lineage>
        <taxon>Bacteria</taxon>
        <taxon>Pseudomonadati</taxon>
        <taxon>Pseudomonadota</taxon>
        <taxon>Betaproteobacteria</taxon>
        <taxon>Burkholderiales</taxon>
        <taxon>Sphaerotilaceae</taxon>
        <taxon>Methylibium</taxon>
    </lineage>
</organism>
<evidence type="ECO:0000313" key="7">
    <source>
        <dbReference type="Proteomes" id="UP000000366"/>
    </source>
</evidence>
<dbReference type="HOGENOM" id="CLU_017779_0_0_4"/>
<dbReference type="InterPro" id="IPR004113">
    <property type="entry name" value="FAD-bd_oxidored_4_C"/>
</dbReference>
<dbReference type="PROSITE" id="PS51387">
    <property type="entry name" value="FAD_PCMH"/>
    <property type="match status" value="1"/>
</dbReference>
<reference evidence="6 7" key="1">
    <citation type="journal article" date="2007" name="J. Bacteriol.">
        <title>Whole-genome analysis of the methyl tert-butyl ether-degrading beta-proteobacterium Methylibium petroleiphilum PM1.</title>
        <authorList>
            <person name="Kane S.R."/>
            <person name="Chakicherla A.Y."/>
            <person name="Chain P.S.G."/>
            <person name="Schmidt R."/>
            <person name="Shin M.W."/>
            <person name="Legler T.C."/>
            <person name="Scow K.M."/>
            <person name="Larimer F.W."/>
            <person name="Lucas S.M."/>
            <person name="Richardson P.M."/>
            <person name="Hristova K.R."/>
        </authorList>
    </citation>
    <scope>NUCLEOTIDE SEQUENCE [LARGE SCALE GENOMIC DNA]</scope>
    <source>
        <strain evidence="7">ATCC BAA-1232 / LMG 22953 / PM1</strain>
    </source>
</reference>
<dbReference type="InterPro" id="IPR006094">
    <property type="entry name" value="Oxid_FAD_bind_N"/>
</dbReference>
<protein>
    <submittedName>
        <fullName evidence="6">FAD linked oxidase</fullName>
        <ecNumber evidence="6">1.1.3.15</ecNumber>
    </submittedName>
</protein>
<evidence type="ECO:0000256" key="2">
    <source>
        <dbReference type="ARBA" id="ARBA00022630"/>
    </source>
</evidence>
<gene>
    <name evidence="6" type="ordered locus">Mpe_A0960</name>
</gene>
<dbReference type="Pfam" id="PF01565">
    <property type="entry name" value="FAD_binding_4"/>
    <property type="match status" value="1"/>
</dbReference>
<dbReference type="GO" id="GO:0071949">
    <property type="term" value="F:FAD binding"/>
    <property type="evidence" value="ECO:0007669"/>
    <property type="project" value="InterPro"/>
</dbReference>
<dbReference type="PANTHER" id="PTHR11748:SF103">
    <property type="entry name" value="GLYCOLATE OXIDASE SUBUNIT GLCE"/>
    <property type="match status" value="1"/>
</dbReference>
<evidence type="ECO:0000313" key="6">
    <source>
        <dbReference type="EMBL" id="ABM93922.1"/>
    </source>
</evidence>
<name>A2SED3_METPP</name>
<dbReference type="Gene3D" id="3.30.465.10">
    <property type="match status" value="1"/>
</dbReference>
<dbReference type="KEGG" id="mpt:Mpe_A0960"/>
<dbReference type="SUPFAM" id="SSF55103">
    <property type="entry name" value="FAD-linked oxidases, C-terminal domain"/>
    <property type="match status" value="1"/>
</dbReference>
<dbReference type="InterPro" id="IPR016164">
    <property type="entry name" value="FAD-linked_Oxase-like_C"/>
</dbReference>
<dbReference type="STRING" id="420662.Mpe_A0960"/>
<evidence type="ECO:0000259" key="5">
    <source>
        <dbReference type="PROSITE" id="PS51387"/>
    </source>
</evidence>
<keyword evidence="4 6" id="KW-0560">Oxidoreductase</keyword>
<sequence length="368" mass="39478">MEPLSPSDATELRLVEQVLEARNEGRRLEIRGGGTKRFYGGAPHGDLLDLRPLAGVRSYEPTELVVTVRAGEPLARLEALLADRGQHLAFEPPRFAPGGTVGGMVAAGLSGPGRIAAGALRDHVLGVRLLNGRGECLSFGGQMIKNVAGYDVSRLMAGSLGILGVLLEVSLKVLPRPPASVTISLDCATQADALRRLAAWASQPLSIGATAWHDGHLRVRLDGAAAAVRAARVALGGDELHERAAASWWTSVRDQLHPFFDLDPSAQLRGVRLWRLSVPRGVPPLELSGETFVEWGGALRWLRSREPIACVRQAAARVGGHATLMRGDGREAGPFSPLSPALLQLHHRLKQAFDPERLFNPGRLHEGL</sequence>
<evidence type="ECO:0000256" key="4">
    <source>
        <dbReference type="ARBA" id="ARBA00023002"/>
    </source>
</evidence>
<keyword evidence="7" id="KW-1185">Reference proteome</keyword>
<comment type="cofactor">
    <cofactor evidence="1">
        <name>FAD</name>
        <dbReference type="ChEBI" id="CHEBI:57692"/>
    </cofactor>
</comment>
<dbReference type="PANTHER" id="PTHR11748">
    <property type="entry name" value="D-LACTATE DEHYDROGENASE"/>
    <property type="match status" value="1"/>
</dbReference>
<dbReference type="EMBL" id="CP000555">
    <property type="protein sequence ID" value="ABM93922.1"/>
    <property type="molecule type" value="Genomic_DNA"/>
</dbReference>
<keyword evidence="3" id="KW-0274">FAD</keyword>
<dbReference type="GO" id="GO:0003973">
    <property type="term" value="F:(S)-2-hydroxy-acid oxidase activity"/>
    <property type="evidence" value="ECO:0007669"/>
    <property type="project" value="UniProtKB-EC"/>
</dbReference>
<evidence type="ECO:0000256" key="3">
    <source>
        <dbReference type="ARBA" id="ARBA00022827"/>
    </source>
</evidence>
<evidence type="ECO:0000256" key="1">
    <source>
        <dbReference type="ARBA" id="ARBA00001974"/>
    </source>
</evidence>
<dbReference type="InterPro" id="IPR036318">
    <property type="entry name" value="FAD-bd_PCMH-like_sf"/>
</dbReference>
<dbReference type="SUPFAM" id="SSF56176">
    <property type="entry name" value="FAD-binding/transporter-associated domain-like"/>
    <property type="match status" value="1"/>
</dbReference>
<dbReference type="eggNOG" id="COG0277">
    <property type="taxonomic scope" value="Bacteria"/>
</dbReference>
<proteinExistence type="predicted"/>
<dbReference type="Pfam" id="PF02913">
    <property type="entry name" value="FAD-oxidase_C"/>
    <property type="match status" value="1"/>
</dbReference>
<accession>A2SED3</accession>
<dbReference type="Proteomes" id="UP000000366">
    <property type="component" value="Chromosome"/>
</dbReference>
<dbReference type="RefSeq" id="WP_011828560.1">
    <property type="nucleotide sequence ID" value="NC_008825.1"/>
</dbReference>
<keyword evidence="2" id="KW-0285">Flavoprotein</keyword>
<dbReference type="EC" id="1.1.3.15" evidence="6"/>
<dbReference type="NCBIfam" id="NF008439">
    <property type="entry name" value="PRK11282.1"/>
    <property type="match status" value="1"/>
</dbReference>
<dbReference type="InterPro" id="IPR016169">
    <property type="entry name" value="FAD-bd_PCMH_sub2"/>
</dbReference>
<dbReference type="AlphaFoldDB" id="A2SED3"/>
<dbReference type="InterPro" id="IPR016166">
    <property type="entry name" value="FAD-bd_PCMH"/>
</dbReference>
<feature type="domain" description="FAD-binding PCMH-type" evidence="5">
    <location>
        <begin position="1"/>
        <end position="176"/>
    </location>
</feature>